<name>A0A8H7EKX5_9FUNG</name>
<dbReference type="InterPro" id="IPR015381">
    <property type="entry name" value="XLF-like_N"/>
</dbReference>
<organism evidence="9 10">
    <name type="scientific">Apophysomyces ossiformis</name>
    <dbReference type="NCBI Taxonomy" id="679940"/>
    <lineage>
        <taxon>Eukaryota</taxon>
        <taxon>Fungi</taxon>
        <taxon>Fungi incertae sedis</taxon>
        <taxon>Mucoromycota</taxon>
        <taxon>Mucoromycotina</taxon>
        <taxon>Mucoromycetes</taxon>
        <taxon>Mucorales</taxon>
        <taxon>Mucorineae</taxon>
        <taxon>Mucoraceae</taxon>
        <taxon>Apophysomyces</taxon>
    </lineage>
</organism>
<reference evidence="9" key="1">
    <citation type="submission" date="2020-01" db="EMBL/GenBank/DDBJ databases">
        <title>Genome Sequencing of Three Apophysomyces-Like Fungal Strains Confirms a Novel Fungal Genus in the Mucoromycota with divergent Burkholderia-like Endosymbiotic Bacteria.</title>
        <authorList>
            <person name="Stajich J.E."/>
            <person name="Macias A.M."/>
            <person name="Carter-House D."/>
            <person name="Lovett B."/>
            <person name="Kasson L.R."/>
            <person name="Berry K."/>
            <person name="Grigoriev I."/>
            <person name="Chang Y."/>
            <person name="Spatafora J."/>
            <person name="Kasson M.T."/>
        </authorList>
    </citation>
    <scope>NUCLEOTIDE SEQUENCE</scope>
    <source>
        <strain evidence="9">NRRL A-21654</strain>
    </source>
</reference>
<dbReference type="Proteomes" id="UP000605846">
    <property type="component" value="Unassembled WGS sequence"/>
</dbReference>
<evidence type="ECO:0000256" key="3">
    <source>
        <dbReference type="ARBA" id="ARBA00023125"/>
    </source>
</evidence>
<dbReference type="InterPro" id="IPR038051">
    <property type="entry name" value="XRCC4-like_N_sf"/>
</dbReference>
<dbReference type="Pfam" id="PF09302">
    <property type="entry name" value="XLF"/>
    <property type="match status" value="1"/>
</dbReference>
<evidence type="ECO:0000256" key="4">
    <source>
        <dbReference type="ARBA" id="ARBA00023204"/>
    </source>
</evidence>
<evidence type="ECO:0000256" key="6">
    <source>
        <dbReference type="ARBA" id="ARBA00025747"/>
    </source>
</evidence>
<evidence type="ECO:0000259" key="8">
    <source>
        <dbReference type="Pfam" id="PF09302"/>
    </source>
</evidence>
<proteinExistence type="inferred from homology"/>
<keyword evidence="5" id="KW-0539">Nucleus</keyword>
<dbReference type="OrthoDB" id="2155935at2759"/>
<dbReference type="Gene3D" id="2.170.210.10">
    <property type="entry name" value="DNA double-strand break repair and VJ recombination XRCC4, N-terminal"/>
    <property type="match status" value="1"/>
</dbReference>
<dbReference type="CDD" id="cd22285">
    <property type="entry name" value="HD_XLF_N"/>
    <property type="match status" value="1"/>
</dbReference>
<protein>
    <recommendedName>
        <fullName evidence="7">Non-homologous end-joining factor 1</fullName>
    </recommendedName>
</protein>
<evidence type="ECO:0000256" key="1">
    <source>
        <dbReference type="ARBA" id="ARBA00004123"/>
    </source>
</evidence>
<evidence type="ECO:0000313" key="9">
    <source>
        <dbReference type="EMBL" id="KAF7722020.1"/>
    </source>
</evidence>
<dbReference type="GO" id="GO:0032807">
    <property type="term" value="C:DNA ligase IV complex"/>
    <property type="evidence" value="ECO:0007669"/>
    <property type="project" value="TreeGrafter"/>
</dbReference>
<sequence>MSNYYVKIYFGFSEYLVLISDLRTVWFERGDASRIMERAQRLRFEVETAAQISSLLRHLSKFFDDPSKCRLQMADGKISIHCDSLTGVMGLYWPFLCEPLDKETGDESTLGGPTVLYEHFILPMITVANATAKVIGTKLIGAAERRETLPSYTQNTQIFSASQMTQSAVKNTQDASIDIERHIEESLLKVRHGYSERQPPALEPSWLRWLGMVTSEAADKYEGKWEKH</sequence>
<dbReference type="EMBL" id="JABAYA010000218">
    <property type="protein sequence ID" value="KAF7722020.1"/>
    <property type="molecule type" value="Genomic_DNA"/>
</dbReference>
<dbReference type="PANTHER" id="PTHR32235">
    <property type="entry name" value="NON-HOMOLOGOUS END-JOINING FACTOR 1"/>
    <property type="match status" value="1"/>
</dbReference>
<keyword evidence="3" id="KW-0238">DNA-binding</keyword>
<dbReference type="PANTHER" id="PTHR32235:SF1">
    <property type="entry name" value="NON-HOMOLOGOUS END-JOINING FACTOR 1"/>
    <property type="match status" value="1"/>
</dbReference>
<evidence type="ECO:0000256" key="7">
    <source>
        <dbReference type="ARBA" id="ARBA00044529"/>
    </source>
</evidence>
<dbReference type="InterPro" id="IPR052287">
    <property type="entry name" value="NHEJ_factor"/>
</dbReference>
<comment type="subcellular location">
    <subcellularLocation>
        <location evidence="1">Nucleus</location>
    </subcellularLocation>
</comment>
<evidence type="ECO:0000256" key="5">
    <source>
        <dbReference type="ARBA" id="ARBA00023242"/>
    </source>
</evidence>
<feature type="domain" description="XLF-like N-terminal" evidence="8">
    <location>
        <begin position="3"/>
        <end position="98"/>
    </location>
</feature>
<comment type="similarity">
    <text evidence="6">Belongs to the XRCC4-XLF family. XLF subfamily.</text>
</comment>
<dbReference type="GO" id="GO:0006303">
    <property type="term" value="P:double-strand break repair via nonhomologous end joining"/>
    <property type="evidence" value="ECO:0007669"/>
    <property type="project" value="TreeGrafter"/>
</dbReference>
<evidence type="ECO:0000256" key="2">
    <source>
        <dbReference type="ARBA" id="ARBA00022763"/>
    </source>
</evidence>
<accession>A0A8H7EKX5</accession>
<dbReference type="AlphaFoldDB" id="A0A8H7EKX5"/>
<comment type="caution">
    <text evidence="9">The sequence shown here is derived from an EMBL/GenBank/DDBJ whole genome shotgun (WGS) entry which is preliminary data.</text>
</comment>
<keyword evidence="2" id="KW-0227">DNA damage</keyword>
<keyword evidence="4" id="KW-0234">DNA repair</keyword>
<evidence type="ECO:0000313" key="10">
    <source>
        <dbReference type="Proteomes" id="UP000605846"/>
    </source>
</evidence>
<dbReference type="GO" id="GO:0045027">
    <property type="term" value="F:DNA end binding"/>
    <property type="evidence" value="ECO:0007669"/>
    <property type="project" value="TreeGrafter"/>
</dbReference>
<gene>
    <name evidence="9" type="ORF">EC973_003776</name>
</gene>
<keyword evidence="10" id="KW-1185">Reference proteome</keyword>